<sequence>MRKELSMIPMQEPMVEPIAALGKEPVPLEQEESDDEEMVECEAKTDTYLIDPNDTSFEDDISSSSYMPGDKPEPDTSSEVAPMSILADCEPALTFASIAASSINELDLVTSMVDNHVHASISTA</sequence>
<proteinExistence type="predicted"/>
<organism evidence="2 3">
    <name type="scientific">Asparagus officinalis</name>
    <name type="common">Garden asparagus</name>
    <dbReference type="NCBI Taxonomy" id="4686"/>
    <lineage>
        <taxon>Eukaryota</taxon>
        <taxon>Viridiplantae</taxon>
        <taxon>Streptophyta</taxon>
        <taxon>Embryophyta</taxon>
        <taxon>Tracheophyta</taxon>
        <taxon>Spermatophyta</taxon>
        <taxon>Magnoliopsida</taxon>
        <taxon>Liliopsida</taxon>
        <taxon>Asparagales</taxon>
        <taxon>Asparagaceae</taxon>
        <taxon>Asparagoideae</taxon>
        <taxon>Asparagus</taxon>
    </lineage>
</organism>
<evidence type="ECO:0000256" key="1">
    <source>
        <dbReference type="SAM" id="MobiDB-lite"/>
    </source>
</evidence>
<reference evidence="3" key="1">
    <citation type="journal article" date="2017" name="Nat. Commun.">
        <title>The asparagus genome sheds light on the origin and evolution of a young Y chromosome.</title>
        <authorList>
            <person name="Harkess A."/>
            <person name="Zhou J."/>
            <person name="Xu C."/>
            <person name="Bowers J.E."/>
            <person name="Van der Hulst R."/>
            <person name="Ayyampalayam S."/>
            <person name="Mercati F."/>
            <person name="Riccardi P."/>
            <person name="McKain M.R."/>
            <person name="Kakrana A."/>
            <person name="Tang H."/>
            <person name="Ray J."/>
            <person name="Groenendijk J."/>
            <person name="Arikit S."/>
            <person name="Mathioni S.M."/>
            <person name="Nakano M."/>
            <person name="Shan H."/>
            <person name="Telgmann-Rauber A."/>
            <person name="Kanno A."/>
            <person name="Yue Z."/>
            <person name="Chen H."/>
            <person name="Li W."/>
            <person name="Chen Y."/>
            <person name="Xu X."/>
            <person name="Zhang Y."/>
            <person name="Luo S."/>
            <person name="Chen H."/>
            <person name="Gao J."/>
            <person name="Mao Z."/>
            <person name="Pires J.C."/>
            <person name="Luo M."/>
            <person name="Kudrna D."/>
            <person name="Wing R.A."/>
            <person name="Meyers B.C."/>
            <person name="Yi K."/>
            <person name="Kong H."/>
            <person name="Lavrijsen P."/>
            <person name="Sunseri F."/>
            <person name="Falavigna A."/>
            <person name="Ye Y."/>
            <person name="Leebens-Mack J.H."/>
            <person name="Chen G."/>
        </authorList>
    </citation>
    <scope>NUCLEOTIDE SEQUENCE [LARGE SCALE GENOMIC DNA]</scope>
    <source>
        <strain evidence="3">cv. DH0086</strain>
    </source>
</reference>
<accession>A0A5P1FSP3</accession>
<protein>
    <submittedName>
        <fullName evidence="2">Uncharacterized protein</fullName>
    </submittedName>
</protein>
<evidence type="ECO:0000313" key="3">
    <source>
        <dbReference type="Proteomes" id="UP000243459"/>
    </source>
</evidence>
<feature type="region of interest" description="Disordered" evidence="1">
    <location>
        <begin position="45"/>
        <end position="79"/>
    </location>
</feature>
<keyword evidence="3" id="KW-1185">Reference proteome</keyword>
<dbReference type="Proteomes" id="UP000243459">
    <property type="component" value="Chromosome 1"/>
</dbReference>
<gene>
    <name evidence="2" type="ORF">A4U43_C01F12910</name>
</gene>
<dbReference type="AlphaFoldDB" id="A0A5P1FSP3"/>
<evidence type="ECO:0000313" key="2">
    <source>
        <dbReference type="EMBL" id="ONK80019.1"/>
    </source>
</evidence>
<dbReference type="Gramene" id="ONK80019">
    <property type="protein sequence ID" value="ONK80019"/>
    <property type="gene ID" value="A4U43_C01F12910"/>
</dbReference>
<name>A0A5P1FSP3_ASPOF</name>
<dbReference type="EMBL" id="CM007381">
    <property type="protein sequence ID" value="ONK80019.1"/>
    <property type="molecule type" value="Genomic_DNA"/>
</dbReference>